<organism evidence="10">
    <name type="scientific">Telmatobacter sp. DSM 110680</name>
    <dbReference type="NCBI Taxonomy" id="3036704"/>
    <lineage>
        <taxon>Bacteria</taxon>
        <taxon>Pseudomonadati</taxon>
        <taxon>Acidobacteriota</taxon>
        <taxon>Terriglobia</taxon>
        <taxon>Terriglobales</taxon>
        <taxon>Acidobacteriaceae</taxon>
        <taxon>Telmatobacter</taxon>
    </lineage>
</organism>
<feature type="region of interest" description="Disordered" evidence="8">
    <location>
        <begin position="504"/>
        <end position="532"/>
    </location>
</feature>
<keyword evidence="6" id="KW-0106">Calcium</keyword>
<dbReference type="RefSeq" id="WP_348261560.1">
    <property type="nucleotide sequence ID" value="NZ_CP121196.1"/>
</dbReference>
<accession>A0AAU7DG24</accession>
<dbReference type="InterPro" id="IPR029058">
    <property type="entry name" value="AB_hydrolase_fold"/>
</dbReference>
<keyword evidence="3" id="KW-0479">Metal-binding</keyword>
<evidence type="ECO:0000256" key="3">
    <source>
        <dbReference type="ARBA" id="ARBA00022723"/>
    </source>
</evidence>
<evidence type="ECO:0000256" key="5">
    <source>
        <dbReference type="ARBA" id="ARBA00022801"/>
    </source>
</evidence>
<dbReference type="EMBL" id="CP121196">
    <property type="protein sequence ID" value="XBH16331.1"/>
    <property type="molecule type" value="Genomic_DNA"/>
</dbReference>
<dbReference type="GO" id="GO:0052689">
    <property type="term" value="F:carboxylic ester hydrolase activity"/>
    <property type="evidence" value="ECO:0007669"/>
    <property type="project" value="UniProtKB-KW"/>
</dbReference>
<keyword evidence="5 10" id="KW-0378">Hydrolase</keyword>
<gene>
    <name evidence="10" type="ORF">P8935_17370</name>
</gene>
<feature type="compositionally biased region" description="Basic and acidic residues" evidence="8">
    <location>
        <begin position="520"/>
        <end position="532"/>
    </location>
</feature>
<keyword evidence="7" id="KW-1015">Disulfide bond</keyword>
<feature type="chain" id="PRO_5043403120" evidence="9">
    <location>
        <begin position="25"/>
        <end position="532"/>
    </location>
</feature>
<feature type="compositionally biased region" description="Polar residues" evidence="8">
    <location>
        <begin position="504"/>
        <end position="518"/>
    </location>
</feature>
<dbReference type="Pfam" id="PF07519">
    <property type="entry name" value="Tannase"/>
    <property type="match status" value="2"/>
</dbReference>
<dbReference type="PANTHER" id="PTHR33938">
    <property type="entry name" value="FERULOYL ESTERASE B-RELATED"/>
    <property type="match status" value="1"/>
</dbReference>
<evidence type="ECO:0000256" key="2">
    <source>
        <dbReference type="ARBA" id="ARBA00022487"/>
    </source>
</evidence>
<evidence type="ECO:0000256" key="7">
    <source>
        <dbReference type="ARBA" id="ARBA00023157"/>
    </source>
</evidence>
<evidence type="ECO:0000256" key="9">
    <source>
        <dbReference type="SAM" id="SignalP"/>
    </source>
</evidence>
<sequence>MTKCKLSLLLVSALYAPLSAQSQSAENCAALAGLKIDTVEIAKAALVPAGTIVPPPYPGAPSIGPLPAHCRVDGVINRRKGVDGQEFGIGFALALPENAAWNGDFMMQGGGGGNGIIAYPAGANYAGDKPALSRGFAVASTDTGHKAKTGAFDFTFMRDQQAYLDFAFLANAEVAGVAKQIIGHYYAKSAAYSYFVGCSTGGREGMILSQRYPTVFNGIVSGDPAMRTGLSNLAIAQWIPSAYNQAAPKDASGKPEIDKFLTDDDRKLFMDALIKQCDAKDGVADGMIFDPLGCDFDPAVLACKSGQTEACIAPEKTAAIKKAFAGPKNAYGTQVYPGFLYDAGITSKGFASGLLALGPSGLFGPYTTATELDVDKAALHASDPLVEPASTNLSTFSLNGGKLIFFHGDSDPWFSPLDTLGYYQSLAATNGGAEKVSEWSRMFLVPGMAHCGGGPALDHFDILTAVVSWVEKGTAPDAVIATGQAFPGRSRPLCAYPKHAQYTGTGDTQDARNFQCQDVDSVKRKDTDRPHN</sequence>
<dbReference type="GO" id="GO:0046872">
    <property type="term" value="F:metal ion binding"/>
    <property type="evidence" value="ECO:0007669"/>
    <property type="project" value="UniProtKB-KW"/>
</dbReference>
<feature type="signal peptide" evidence="9">
    <location>
        <begin position="1"/>
        <end position="24"/>
    </location>
</feature>
<keyword evidence="4 9" id="KW-0732">Signal</keyword>
<dbReference type="PANTHER" id="PTHR33938:SF15">
    <property type="entry name" value="FERULOYL ESTERASE B-RELATED"/>
    <property type="match status" value="1"/>
</dbReference>
<dbReference type="AlphaFoldDB" id="A0AAU7DG24"/>
<evidence type="ECO:0000256" key="4">
    <source>
        <dbReference type="ARBA" id="ARBA00022729"/>
    </source>
</evidence>
<proteinExistence type="inferred from homology"/>
<protein>
    <submittedName>
        <fullName evidence="10">Tannase/feruloyl esterase family alpha/beta hydrolase</fullName>
    </submittedName>
</protein>
<evidence type="ECO:0000256" key="1">
    <source>
        <dbReference type="ARBA" id="ARBA00006249"/>
    </source>
</evidence>
<dbReference type="SUPFAM" id="SSF53474">
    <property type="entry name" value="alpha/beta-Hydrolases"/>
    <property type="match status" value="1"/>
</dbReference>
<comment type="similarity">
    <text evidence="1">Belongs to the tannase family.</text>
</comment>
<evidence type="ECO:0000256" key="6">
    <source>
        <dbReference type="ARBA" id="ARBA00022837"/>
    </source>
</evidence>
<reference evidence="10" key="1">
    <citation type="submission" date="2023-03" db="EMBL/GenBank/DDBJ databases">
        <title>Edaphobacter sp.</title>
        <authorList>
            <person name="Huber K.J."/>
            <person name="Papendorf J."/>
            <person name="Pilke C."/>
            <person name="Bunk B."/>
            <person name="Sproeer C."/>
            <person name="Pester M."/>
        </authorList>
    </citation>
    <scope>NUCLEOTIDE SEQUENCE</scope>
    <source>
        <strain evidence="10">DSM 110680</strain>
    </source>
</reference>
<dbReference type="InterPro" id="IPR011118">
    <property type="entry name" value="Tannase/feruloyl_esterase"/>
</dbReference>
<keyword evidence="2" id="KW-0719">Serine esterase</keyword>
<evidence type="ECO:0000313" key="10">
    <source>
        <dbReference type="EMBL" id="XBH16331.1"/>
    </source>
</evidence>
<name>A0AAU7DG24_9BACT</name>
<evidence type="ECO:0000256" key="8">
    <source>
        <dbReference type="SAM" id="MobiDB-lite"/>
    </source>
</evidence>